<name>A0ABN9LJB9_9NEOB</name>
<dbReference type="Gene3D" id="4.10.800.20">
    <property type="match status" value="1"/>
</dbReference>
<keyword evidence="2" id="KW-0546">Nucleotide metabolism</keyword>
<evidence type="ECO:0000256" key="1">
    <source>
        <dbReference type="ARBA" id="ARBA00006676"/>
    </source>
</evidence>
<evidence type="ECO:0000256" key="2">
    <source>
        <dbReference type="ARBA" id="ARBA00023080"/>
    </source>
</evidence>
<dbReference type="InterPro" id="IPR006329">
    <property type="entry name" value="AMPD"/>
</dbReference>
<dbReference type="Pfam" id="PF19326">
    <property type="entry name" value="AMP_deaminase"/>
    <property type="match status" value="1"/>
</dbReference>
<protein>
    <submittedName>
        <fullName evidence="3">Uncharacterized protein</fullName>
    </submittedName>
</protein>
<evidence type="ECO:0000313" key="3">
    <source>
        <dbReference type="EMBL" id="CAJ0940413.1"/>
    </source>
</evidence>
<comment type="caution">
    <text evidence="3">The sequence shown here is derived from an EMBL/GenBank/DDBJ whole genome shotgun (WGS) entry which is preliminary data.</text>
</comment>
<comment type="similarity">
    <text evidence="1">Belongs to the metallo-dependent hydrolases superfamily. Adenosine and AMP deaminases family.</text>
</comment>
<dbReference type="SUPFAM" id="SSF51556">
    <property type="entry name" value="Metallo-dependent hydrolases"/>
    <property type="match status" value="1"/>
</dbReference>
<dbReference type="PANTHER" id="PTHR11359:SF1">
    <property type="entry name" value="AMP DEAMINASE 1"/>
    <property type="match status" value="1"/>
</dbReference>
<keyword evidence="4" id="KW-1185">Reference proteome</keyword>
<reference evidence="3" key="1">
    <citation type="submission" date="2023-07" db="EMBL/GenBank/DDBJ databases">
        <authorList>
            <person name="Stuckert A."/>
        </authorList>
    </citation>
    <scope>NUCLEOTIDE SEQUENCE</scope>
</reference>
<dbReference type="InterPro" id="IPR032466">
    <property type="entry name" value="Metal_Hydrolase"/>
</dbReference>
<evidence type="ECO:0000313" key="4">
    <source>
        <dbReference type="Proteomes" id="UP001176940"/>
    </source>
</evidence>
<proteinExistence type="inferred from homology"/>
<organism evidence="3 4">
    <name type="scientific">Ranitomeya imitator</name>
    <name type="common">mimic poison frog</name>
    <dbReference type="NCBI Taxonomy" id="111125"/>
    <lineage>
        <taxon>Eukaryota</taxon>
        <taxon>Metazoa</taxon>
        <taxon>Chordata</taxon>
        <taxon>Craniata</taxon>
        <taxon>Vertebrata</taxon>
        <taxon>Euteleostomi</taxon>
        <taxon>Amphibia</taxon>
        <taxon>Batrachia</taxon>
        <taxon>Anura</taxon>
        <taxon>Neobatrachia</taxon>
        <taxon>Hyloidea</taxon>
        <taxon>Dendrobatidae</taxon>
        <taxon>Dendrobatinae</taxon>
        <taxon>Ranitomeya</taxon>
    </lineage>
</organism>
<dbReference type="PANTHER" id="PTHR11359">
    <property type="entry name" value="AMP DEAMINASE"/>
    <property type="match status" value="1"/>
</dbReference>
<sequence length="123" mass="14337">MNQKHLLRFIKKSYRVDKERVVYNAKGKQMTLKQVFEKLKLHPYDLTVDSLDVHAGRQTFQRFDKFNAKYNPVGASELRDLYLKSENALDGEYFATIIKLPCSSVAKTLTLTCWKDFVLEKAT</sequence>
<dbReference type="EMBL" id="CAUEEQ010017079">
    <property type="protein sequence ID" value="CAJ0940413.1"/>
    <property type="molecule type" value="Genomic_DNA"/>
</dbReference>
<gene>
    <name evidence="3" type="ORF">RIMI_LOCUS8566094</name>
</gene>
<dbReference type="Proteomes" id="UP001176940">
    <property type="component" value="Unassembled WGS sequence"/>
</dbReference>
<accession>A0ABN9LJB9</accession>